<dbReference type="RefSeq" id="WP_188362785.1">
    <property type="nucleotide sequence ID" value="NZ_BMFG01000010.1"/>
</dbReference>
<evidence type="ECO:0000256" key="1">
    <source>
        <dbReference type="ARBA" id="ARBA00022598"/>
    </source>
</evidence>
<evidence type="ECO:0000313" key="3">
    <source>
        <dbReference type="EMBL" id="GGD32829.1"/>
    </source>
</evidence>
<dbReference type="Gene3D" id="3.30.930.10">
    <property type="entry name" value="Bira Bifunctional Protein, Domain 2"/>
    <property type="match status" value="1"/>
</dbReference>
<dbReference type="PROSITE" id="PS51733">
    <property type="entry name" value="BPL_LPL_CATALYTIC"/>
    <property type="match status" value="1"/>
</dbReference>
<sequence length="243" mass="27622">MNLIKLNATTSTNDFLKQLYASQVVDNFTVVTAFQQTSGKGQMGSKWESEAGKNLTMSILVKDVLVDAQQIFHLNVAVTLAVAMALKEFKINDVQIKWPNDIMSGNFKIGGILIENNFKSDGEIVSFVGIGLNINQLQFDQLPKASSLQIQMKKAYDIDSIRDEIVHQLRMTVAKIIHNQAEVLWESYHSHLFKKDKPMPFEDMKGQRFMGVIQHVNNEGRLEVRLEDDSMVRFGVKEVRLLY</sequence>
<protein>
    <submittedName>
        <fullName evidence="3">Biotin--[acetyl-CoA-carboxylase] ligase</fullName>
    </submittedName>
</protein>
<comment type="caution">
    <text evidence="3">The sequence shown here is derived from an EMBL/GenBank/DDBJ whole genome shotgun (WGS) entry which is preliminary data.</text>
</comment>
<dbReference type="EMBL" id="BMFG01000010">
    <property type="protein sequence ID" value="GGD32829.1"/>
    <property type="molecule type" value="Genomic_DNA"/>
</dbReference>
<dbReference type="SUPFAM" id="SSF55681">
    <property type="entry name" value="Class II aaRS and biotin synthetases"/>
    <property type="match status" value="1"/>
</dbReference>
<dbReference type="NCBIfam" id="TIGR00121">
    <property type="entry name" value="birA_ligase"/>
    <property type="match status" value="1"/>
</dbReference>
<dbReference type="PANTHER" id="PTHR12835:SF5">
    <property type="entry name" value="BIOTIN--PROTEIN LIGASE"/>
    <property type="match status" value="1"/>
</dbReference>
<dbReference type="InterPro" id="IPR045864">
    <property type="entry name" value="aa-tRNA-synth_II/BPL/LPL"/>
</dbReference>
<dbReference type="AlphaFoldDB" id="A0A917DF58"/>
<organism evidence="3 4">
    <name type="scientific">Flavobacterium orientale</name>
    <dbReference type="NCBI Taxonomy" id="1756020"/>
    <lineage>
        <taxon>Bacteria</taxon>
        <taxon>Pseudomonadati</taxon>
        <taxon>Bacteroidota</taxon>
        <taxon>Flavobacteriia</taxon>
        <taxon>Flavobacteriales</taxon>
        <taxon>Flavobacteriaceae</taxon>
        <taxon>Flavobacterium</taxon>
    </lineage>
</organism>
<keyword evidence="1 3" id="KW-0436">Ligase</keyword>
<reference evidence="3" key="1">
    <citation type="journal article" date="2014" name="Int. J. Syst. Evol. Microbiol.">
        <title>Complete genome sequence of Corynebacterium casei LMG S-19264T (=DSM 44701T), isolated from a smear-ripened cheese.</title>
        <authorList>
            <consortium name="US DOE Joint Genome Institute (JGI-PGF)"/>
            <person name="Walter F."/>
            <person name="Albersmeier A."/>
            <person name="Kalinowski J."/>
            <person name="Ruckert C."/>
        </authorList>
    </citation>
    <scope>NUCLEOTIDE SEQUENCE</scope>
    <source>
        <strain evidence="3">CGMCC 1.12506</strain>
    </source>
</reference>
<accession>A0A917DF58</accession>
<proteinExistence type="predicted"/>
<dbReference type="Proteomes" id="UP000625735">
    <property type="component" value="Unassembled WGS sequence"/>
</dbReference>
<dbReference type="InterPro" id="IPR004408">
    <property type="entry name" value="Biotin_CoA_COase_ligase"/>
</dbReference>
<name>A0A917DF58_9FLAO</name>
<feature type="domain" description="BPL/LPL catalytic" evidence="2">
    <location>
        <begin position="1"/>
        <end position="177"/>
    </location>
</feature>
<gene>
    <name evidence="3" type="primary">birA</name>
    <name evidence="3" type="ORF">GCM10011343_23580</name>
</gene>
<dbReference type="GO" id="GO:0004077">
    <property type="term" value="F:biotin--[biotin carboxyl-carrier protein] ligase activity"/>
    <property type="evidence" value="ECO:0007669"/>
    <property type="project" value="InterPro"/>
</dbReference>
<dbReference type="CDD" id="cd16442">
    <property type="entry name" value="BPL"/>
    <property type="match status" value="1"/>
</dbReference>
<dbReference type="Pfam" id="PF03099">
    <property type="entry name" value="BPL_LplA_LipB"/>
    <property type="match status" value="1"/>
</dbReference>
<dbReference type="PANTHER" id="PTHR12835">
    <property type="entry name" value="BIOTIN PROTEIN LIGASE"/>
    <property type="match status" value="1"/>
</dbReference>
<evidence type="ECO:0000259" key="2">
    <source>
        <dbReference type="PROSITE" id="PS51733"/>
    </source>
</evidence>
<dbReference type="InterPro" id="IPR004143">
    <property type="entry name" value="BPL_LPL_catalytic"/>
</dbReference>
<reference evidence="3" key="2">
    <citation type="submission" date="2020-09" db="EMBL/GenBank/DDBJ databases">
        <authorList>
            <person name="Sun Q."/>
            <person name="Zhou Y."/>
        </authorList>
    </citation>
    <scope>NUCLEOTIDE SEQUENCE</scope>
    <source>
        <strain evidence="3">CGMCC 1.12506</strain>
    </source>
</reference>
<keyword evidence="4" id="KW-1185">Reference proteome</keyword>
<dbReference type="GO" id="GO:0005737">
    <property type="term" value="C:cytoplasm"/>
    <property type="evidence" value="ECO:0007669"/>
    <property type="project" value="TreeGrafter"/>
</dbReference>
<evidence type="ECO:0000313" key="4">
    <source>
        <dbReference type="Proteomes" id="UP000625735"/>
    </source>
</evidence>